<feature type="compositionally biased region" description="Polar residues" evidence="8">
    <location>
        <begin position="571"/>
        <end position="589"/>
    </location>
</feature>
<dbReference type="InterPro" id="IPR041513">
    <property type="entry name" value="SAS6_CC"/>
</dbReference>
<evidence type="ECO:0000313" key="11">
    <source>
        <dbReference type="Ensembl" id="ENSEBUP00000021490.1"/>
    </source>
</evidence>
<dbReference type="PANTHER" id="PTHR44281:SF2">
    <property type="entry name" value="SPINDLE ASSEMBLY ABNORMAL PROTEIN 6 HOMOLOG"/>
    <property type="match status" value="1"/>
</dbReference>
<dbReference type="Proteomes" id="UP000694388">
    <property type="component" value="Unplaced"/>
</dbReference>
<dbReference type="GeneTree" id="ENSGT00390000006932"/>
<evidence type="ECO:0000256" key="3">
    <source>
        <dbReference type="ARBA" id="ARBA00022490"/>
    </source>
</evidence>
<dbReference type="PANTHER" id="PTHR44281">
    <property type="entry name" value="SPINDLE ASSEMBLY ABNORMAL PROTEIN 6 HOMOLOG"/>
    <property type="match status" value="1"/>
</dbReference>
<dbReference type="AlphaFoldDB" id="A0A8C4QX04"/>
<evidence type="ECO:0000256" key="8">
    <source>
        <dbReference type="SAM" id="MobiDB-lite"/>
    </source>
</evidence>
<organism evidence="11 12">
    <name type="scientific">Eptatretus burgeri</name>
    <name type="common">Inshore hagfish</name>
    <dbReference type="NCBI Taxonomy" id="7764"/>
    <lineage>
        <taxon>Eukaryota</taxon>
        <taxon>Metazoa</taxon>
        <taxon>Chordata</taxon>
        <taxon>Craniata</taxon>
        <taxon>Vertebrata</taxon>
        <taxon>Cyclostomata</taxon>
        <taxon>Myxini</taxon>
        <taxon>Myxiniformes</taxon>
        <taxon>Myxinidae</taxon>
        <taxon>Eptatretinae</taxon>
        <taxon>Eptatretus</taxon>
    </lineage>
</organism>
<evidence type="ECO:0000256" key="1">
    <source>
        <dbReference type="ARBA" id="ARBA00004300"/>
    </source>
</evidence>
<keyword evidence="4 7" id="KW-0175">Coiled coil</keyword>
<keyword evidence="6" id="KW-0131">Cell cycle</keyword>
<proteinExistence type="predicted"/>
<evidence type="ECO:0000313" key="12">
    <source>
        <dbReference type="Proteomes" id="UP000694388"/>
    </source>
</evidence>
<dbReference type="GO" id="GO:0005813">
    <property type="term" value="C:centrosome"/>
    <property type="evidence" value="ECO:0007669"/>
    <property type="project" value="UniProtKB-SubCell"/>
</dbReference>
<dbReference type="GO" id="GO:0005814">
    <property type="term" value="C:centriole"/>
    <property type="evidence" value="ECO:0007669"/>
    <property type="project" value="TreeGrafter"/>
</dbReference>
<evidence type="ECO:0000256" key="4">
    <source>
        <dbReference type="ARBA" id="ARBA00023054"/>
    </source>
</evidence>
<dbReference type="CDD" id="cd10142">
    <property type="entry name" value="HD_SAS6_N"/>
    <property type="match status" value="1"/>
</dbReference>
<evidence type="ECO:0000256" key="2">
    <source>
        <dbReference type="ARBA" id="ARBA00020407"/>
    </source>
</evidence>
<protein>
    <recommendedName>
        <fullName evidence="2">Spindle assembly abnormal protein 6 homolog</fullName>
    </recommendedName>
</protein>
<keyword evidence="5" id="KW-0206">Cytoskeleton</keyword>
<keyword evidence="3" id="KW-0963">Cytoplasm</keyword>
<dbReference type="Gene3D" id="2.170.210.20">
    <property type="entry name" value="Spindle assembly abnormal protein 6, N-terminal domain"/>
    <property type="match status" value="1"/>
</dbReference>
<feature type="compositionally biased region" description="Basic and acidic residues" evidence="8">
    <location>
        <begin position="605"/>
        <end position="614"/>
    </location>
</feature>
<feature type="domain" description="SAS-6 coiled-coil" evidence="10">
    <location>
        <begin position="103"/>
        <end position="132"/>
    </location>
</feature>
<evidence type="ECO:0000256" key="5">
    <source>
        <dbReference type="ARBA" id="ARBA00023212"/>
    </source>
</evidence>
<keyword evidence="12" id="KW-1185">Reference proteome</keyword>
<evidence type="ECO:0000259" key="10">
    <source>
        <dbReference type="Pfam" id="PF18594"/>
    </source>
</evidence>
<comment type="subcellular location">
    <subcellularLocation>
        <location evidence="1">Cytoplasm</location>
        <location evidence="1">Cytoskeleton</location>
        <location evidence="1">Microtubule organizing center</location>
        <location evidence="1">Centrosome</location>
    </subcellularLocation>
</comment>
<evidence type="ECO:0000256" key="6">
    <source>
        <dbReference type="ARBA" id="ARBA00023306"/>
    </source>
</evidence>
<dbReference type="InterPro" id="IPR038558">
    <property type="entry name" value="SAS-6_N_sf"/>
</dbReference>
<dbReference type="GO" id="GO:0007099">
    <property type="term" value="P:centriole replication"/>
    <property type="evidence" value="ECO:0007669"/>
    <property type="project" value="TreeGrafter"/>
</dbReference>
<dbReference type="Pfam" id="PF18594">
    <property type="entry name" value="Sas6_CC"/>
    <property type="match status" value="1"/>
</dbReference>
<reference evidence="11" key="1">
    <citation type="submission" date="2025-08" db="UniProtKB">
        <authorList>
            <consortium name="Ensembl"/>
        </authorList>
    </citation>
    <scope>IDENTIFICATION</scope>
</reference>
<feature type="coiled-coil region" evidence="7">
    <location>
        <begin position="221"/>
        <end position="455"/>
    </location>
</feature>
<accession>A0A8C4QX04</accession>
<sequence length="658" mass="74182">MVVRLTDDEDPFFLYNLTLGEEDFQNLKNQQGLLVDFSSFPQKFIDLLKLCIDEQNKEVPRFLLQLICSSPLAERGPASLNVVETNSFKHLTHLSLCLLPGSDNEIKQFLASCLHSLKEEKTTLQYQMCKTEEDLTQRLNHSQQALAERNRELERLRSEWATHTSSLNSQHSQELSAAREHVLQARLMHSPLSVWSFGLQASSSGRILMTFMTDVLISPAIQLQTESQNQLEKQRRELEHTHRQAMQMLQSRLTETESSNKELTERRFKSEATLREVRTRLSAVEEESTRAKQELVKLRRDSSVLEEQRHEQEKALGQVRTRFAVLEQEYKEKEALASRLADNLANVQQQKAKLEECVEERRLQVGKLETTIKSLSEELLKANEIIKRLQGEVKNLQGKVKLKNAVTMQQERLLEDKDKALQRHTEELVELRAMFSRKEDEVAKLQDKLEVTVKKLEEGQKLLKTNENVITWLNKQLNESQLAAAKSHVAVGPHRDERSGYQAHVGLGPAVPYNGLSIGGQFSRFVVPSTTSITAATSTATNIGSMGIRIPGIHSRLAIQPHQVHFSPQVIQSSTPLSEPRSMPSSAQPHSVPRNLSDPSGLDPKYLEHREDSIPVRAISGLPSGMAVPPSRPGVLKQPSLAQASAYFQGPKPGLSAS</sequence>
<evidence type="ECO:0000259" key="9">
    <source>
        <dbReference type="Pfam" id="PF16531"/>
    </source>
</evidence>
<reference evidence="11" key="2">
    <citation type="submission" date="2025-09" db="UniProtKB">
        <authorList>
            <consortium name="Ensembl"/>
        </authorList>
    </citation>
    <scope>IDENTIFICATION</scope>
</reference>
<name>A0A8C4QX04_EPTBU</name>
<dbReference type="InterPro" id="IPR032396">
    <property type="entry name" value="SAS-6_N"/>
</dbReference>
<dbReference type="Pfam" id="PF16531">
    <property type="entry name" value="SAS-6_N"/>
    <property type="match status" value="1"/>
</dbReference>
<dbReference type="Ensembl" id="ENSEBUT00000022066.1">
    <property type="protein sequence ID" value="ENSEBUP00000021490.1"/>
    <property type="gene ID" value="ENSEBUG00000013271.1"/>
</dbReference>
<feature type="domain" description="Spindle assembly abnormal protein 6 N-terminal" evidence="9">
    <location>
        <begin position="2"/>
        <end position="98"/>
    </location>
</feature>
<feature type="region of interest" description="Disordered" evidence="8">
    <location>
        <begin position="571"/>
        <end position="614"/>
    </location>
</feature>
<evidence type="ECO:0000256" key="7">
    <source>
        <dbReference type="SAM" id="Coils"/>
    </source>
</evidence>